<evidence type="ECO:0000313" key="2">
    <source>
        <dbReference type="EMBL" id="SDG21141.1"/>
    </source>
</evidence>
<feature type="transmembrane region" description="Helical" evidence="1">
    <location>
        <begin position="22"/>
        <end position="39"/>
    </location>
</feature>
<keyword evidence="3" id="KW-1185">Reference proteome</keyword>
<keyword evidence="1" id="KW-1133">Transmembrane helix</keyword>
<reference evidence="3" key="1">
    <citation type="submission" date="2016-10" db="EMBL/GenBank/DDBJ databases">
        <authorList>
            <person name="Varghese N."/>
            <person name="Submissions S."/>
        </authorList>
    </citation>
    <scope>NUCLEOTIDE SEQUENCE [LARGE SCALE GENOMIC DNA]</scope>
    <source>
        <strain evidence="3">Gh-67</strain>
    </source>
</reference>
<keyword evidence="1" id="KW-0812">Transmembrane</keyword>
<evidence type="ECO:0000313" key="3">
    <source>
        <dbReference type="Proteomes" id="UP000199705"/>
    </source>
</evidence>
<name>A0A1G7SDU0_9SPHI</name>
<protein>
    <submittedName>
        <fullName evidence="2">Uncharacterized protein</fullName>
    </submittedName>
</protein>
<keyword evidence="1" id="KW-0472">Membrane</keyword>
<accession>A0A1G7SDU0</accession>
<dbReference type="Proteomes" id="UP000199705">
    <property type="component" value="Unassembled WGS sequence"/>
</dbReference>
<gene>
    <name evidence="2" type="ORF">SAMN05192573_102528</name>
</gene>
<sequence length="48" mass="5928">MVFITLVLSSIGWDLSYTYHDHPMPLIFYFWVTAFTLYWRRKKTVQRV</sequence>
<dbReference type="STRING" id="551996.SAMN05192573_102528"/>
<proteinExistence type="predicted"/>
<dbReference type="EMBL" id="FNCG01000002">
    <property type="protein sequence ID" value="SDG21141.1"/>
    <property type="molecule type" value="Genomic_DNA"/>
</dbReference>
<evidence type="ECO:0000256" key="1">
    <source>
        <dbReference type="SAM" id="Phobius"/>
    </source>
</evidence>
<organism evidence="2 3">
    <name type="scientific">Mucilaginibacter gossypii</name>
    <dbReference type="NCBI Taxonomy" id="551996"/>
    <lineage>
        <taxon>Bacteria</taxon>
        <taxon>Pseudomonadati</taxon>
        <taxon>Bacteroidota</taxon>
        <taxon>Sphingobacteriia</taxon>
        <taxon>Sphingobacteriales</taxon>
        <taxon>Sphingobacteriaceae</taxon>
        <taxon>Mucilaginibacter</taxon>
    </lineage>
</organism>
<dbReference type="AlphaFoldDB" id="A0A1G7SDU0"/>